<dbReference type="KEGG" id="vg:18563399"/>
<evidence type="ECO:0000313" key="1">
    <source>
        <dbReference type="EMBL" id="AEO93441.1"/>
    </source>
</evidence>
<name>G3MBP8_9CAUD</name>
<gene>
    <name evidence="1" type="primary">181</name>
    <name evidence="1" type="ORF">G_181</name>
</gene>
<dbReference type="Proteomes" id="UP000009273">
    <property type="component" value="Segment"/>
</dbReference>
<dbReference type="EMBL" id="JN638751">
    <property type="protein sequence ID" value="AEO93441.1"/>
    <property type="molecule type" value="Genomic_DNA"/>
</dbReference>
<reference evidence="1 2" key="1">
    <citation type="submission" date="2011-09" db="EMBL/GenBank/DDBJ databases">
        <authorList>
            <person name="Pope W.H."/>
            <person name="Pedulla M.L."/>
            <person name="Ford M.E."/>
            <person name="Peebles C.L."/>
            <person name="Hatfull G.H."/>
            <person name="Hendrix R.W."/>
        </authorList>
    </citation>
    <scope>NUCLEOTIDE SEQUENCE [LARGE SCALE GENOMIC DNA]</scope>
    <source>
        <strain evidence="1">G</strain>
    </source>
</reference>
<organism evidence="1 2">
    <name type="scientific">Bacillus phage G</name>
    <dbReference type="NCBI Taxonomy" id="2884420"/>
    <lineage>
        <taxon>Viruses</taxon>
        <taxon>Duplodnaviria</taxon>
        <taxon>Heunggongvirae</taxon>
        <taxon>Uroviricota</taxon>
        <taxon>Caudoviricetes</taxon>
        <taxon>Donellivirus</taxon>
        <taxon>Donellivirus gee</taxon>
    </lineage>
</organism>
<keyword evidence="2" id="KW-1185">Reference proteome</keyword>
<proteinExistence type="predicted"/>
<protein>
    <submittedName>
        <fullName evidence="1">Gp181</fullName>
    </submittedName>
</protein>
<sequence length="115" mass="13181">MRKSLEDLVFVGRIEESFKVYGNDFVLTTLTSSEQLSATAATDRYDNLSRVNALKIEILARSMKKVGDIELNDLQETLDFVGTMQMPMINELFGKYEILQKKQEEALKDLNELKN</sequence>
<accession>G3MBP8</accession>
<dbReference type="GeneID" id="18563399"/>
<evidence type="ECO:0000313" key="2">
    <source>
        <dbReference type="Proteomes" id="UP000009273"/>
    </source>
</evidence>
<dbReference type="RefSeq" id="YP_009015485.1">
    <property type="nucleotide sequence ID" value="NC_023719.1"/>
</dbReference>